<accession>A0A131XMG6</accession>
<evidence type="ECO:0000256" key="1">
    <source>
        <dbReference type="SAM" id="SignalP"/>
    </source>
</evidence>
<sequence>VMMHVTLMYVFLMSALCRGLTVHDTPLVGHCQRAFRHPFLVRAEYVVRCVYLCEGLPFRFAREQDGTQCVKLVNGDTTPGFCQEGECKLLESARTAR</sequence>
<feature type="chain" id="PRO_5007283925" evidence="1">
    <location>
        <begin position="20"/>
        <end position="97"/>
    </location>
</feature>
<name>A0A131XMG6_9ACAR</name>
<dbReference type="AlphaFoldDB" id="A0A131XMG6"/>
<dbReference type="EMBL" id="GEFH01001251">
    <property type="protein sequence ID" value="JAP67330.1"/>
    <property type="molecule type" value="mRNA"/>
</dbReference>
<organism evidence="2">
    <name type="scientific">Hyalomma excavatum</name>
    <dbReference type="NCBI Taxonomy" id="257692"/>
    <lineage>
        <taxon>Eukaryota</taxon>
        <taxon>Metazoa</taxon>
        <taxon>Ecdysozoa</taxon>
        <taxon>Arthropoda</taxon>
        <taxon>Chelicerata</taxon>
        <taxon>Arachnida</taxon>
        <taxon>Acari</taxon>
        <taxon>Parasitiformes</taxon>
        <taxon>Ixodida</taxon>
        <taxon>Ixodoidea</taxon>
        <taxon>Ixodidae</taxon>
        <taxon>Hyalomminae</taxon>
        <taxon>Hyalomma</taxon>
    </lineage>
</organism>
<feature type="signal peptide" evidence="1">
    <location>
        <begin position="1"/>
        <end position="19"/>
    </location>
</feature>
<proteinExistence type="evidence at transcript level"/>
<protein>
    <submittedName>
        <fullName evidence="2">Putative secreted protein</fullName>
    </submittedName>
</protein>
<reference evidence="2" key="1">
    <citation type="journal article" date="2017" name="Ticks Tick Borne Dis.">
        <title>An insight into the sialome of Hyalomma excavatum.</title>
        <authorList>
            <person name="Ribeiro J.M."/>
            <person name="Slovak M."/>
            <person name="Francischetti I.M."/>
        </authorList>
    </citation>
    <scope>NUCLEOTIDE SEQUENCE</scope>
    <source>
        <strain evidence="2">Samish</strain>
        <tissue evidence="2">Salivary glands</tissue>
    </source>
</reference>
<feature type="non-terminal residue" evidence="2">
    <location>
        <position position="1"/>
    </location>
</feature>
<keyword evidence="1" id="KW-0732">Signal</keyword>
<evidence type="ECO:0000313" key="2">
    <source>
        <dbReference type="EMBL" id="JAP67330.1"/>
    </source>
</evidence>